<proteinExistence type="predicted"/>
<dbReference type="AntiFam" id="ANF00095">
    <property type="entry name" value="Shadow ORF (opposite ABC transporters)"/>
</dbReference>
<comment type="caution">
    <text evidence="1">The sequence shown here is derived from an EMBL/GenBank/DDBJ whole genome shotgun (WGS) entry which is preliminary data.</text>
</comment>
<name>A0A645GNG4_9ZZZZ</name>
<gene>
    <name evidence="1" type="ORF">SDC9_175706</name>
</gene>
<dbReference type="AlphaFoldDB" id="A0A645GNG4"/>
<dbReference type="EMBL" id="VSSQ01078493">
    <property type="protein sequence ID" value="MPN28265.1"/>
    <property type="molecule type" value="Genomic_DNA"/>
</dbReference>
<evidence type="ECO:0000313" key="1">
    <source>
        <dbReference type="EMBL" id="MPN28265.1"/>
    </source>
</evidence>
<protein>
    <submittedName>
        <fullName evidence="1">Uncharacterized protein</fullName>
    </submittedName>
</protein>
<sequence length="143" mass="15741">MRLCRQQQVVEHGVALEHAGDLETARQASSHALMRRQRGQLDPIQAEAAFIQRQQARDQIDQGGFTRAIGADQRVNLARLNGDIDMIGRQQSAKTLDQTLGLEQACCTHCVFSLRSNKVATPLGAKNTTRISISPIGQCQYSV</sequence>
<reference evidence="1" key="1">
    <citation type="submission" date="2019-08" db="EMBL/GenBank/DDBJ databases">
        <authorList>
            <person name="Kucharzyk K."/>
            <person name="Murdoch R.W."/>
            <person name="Higgins S."/>
            <person name="Loffler F."/>
        </authorList>
    </citation>
    <scope>NUCLEOTIDE SEQUENCE</scope>
</reference>
<organism evidence="1">
    <name type="scientific">bioreactor metagenome</name>
    <dbReference type="NCBI Taxonomy" id="1076179"/>
    <lineage>
        <taxon>unclassified sequences</taxon>
        <taxon>metagenomes</taxon>
        <taxon>ecological metagenomes</taxon>
    </lineage>
</organism>
<accession>A0A645GNG4</accession>